<evidence type="ECO:0000313" key="2">
    <source>
        <dbReference type="EMBL" id="KAA1133594.1"/>
    </source>
</evidence>
<dbReference type="AlphaFoldDB" id="A0A5B0N342"/>
<keyword evidence="3" id="KW-1185">Reference proteome</keyword>
<evidence type="ECO:0000313" key="3">
    <source>
        <dbReference type="Proteomes" id="UP000324748"/>
    </source>
</evidence>
<accession>A0A5B0N342</accession>
<dbReference type="EMBL" id="VSWC01000119">
    <property type="protein sequence ID" value="KAA1082508.1"/>
    <property type="molecule type" value="Genomic_DNA"/>
</dbReference>
<name>A0A5B0N342_PUCGR</name>
<dbReference type="Proteomes" id="UP000324748">
    <property type="component" value="Unassembled WGS sequence"/>
</dbReference>
<evidence type="ECO:0000313" key="1">
    <source>
        <dbReference type="EMBL" id="KAA1082508.1"/>
    </source>
</evidence>
<dbReference type="EMBL" id="VDEP01000071">
    <property type="protein sequence ID" value="KAA1133594.1"/>
    <property type="molecule type" value="Genomic_DNA"/>
</dbReference>
<comment type="caution">
    <text evidence="1">The sequence shown here is derived from an EMBL/GenBank/DDBJ whole genome shotgun (WGS) entry which is preliminary data.</text>
</comment>
<organism evidence="1 3">
    <name type="scientific">Puccinia graminis f. sp. tritici</name>
    <dbReference type="NCBI Taxonomy" id="56615"/>
    <lineage>
        <taxon>Eukaryota</taxon>
        <taxon>Fungi</taxon>
        <taxon>Dikarya</taxon>
        <taxon>Basidiomycota</taxon>
        <taxon>Pucciniomycotina</taxon>
        <taxon>Pucciniomycetes</taxon>
        <taxon>Pucciniales</taxon>
        <taxon>Pucciniaceae</taxon>
        <taxon>Puccinia</taxon>
    </lineage>
</organism>
<gene>
    <name evidence="1" type="ORF">PGT21_005764</name>
    <name evidence="2" type="ORF">PGTUg99_026206</name>
</gene>
<dbReference type="Proteomes" id="UP000325313">
    <property type="component" value="Unassembled WGS sequence"/>
</dbReference>
<sequence>MDRTITNGSTLVTTRHTYPATSKNFNFSDHISPTGAILRHQVEWNMSRAVCGRAPVNGSPTGGPAVIPLIFSRSESRLDSSTFKNWPAHFAWGLNSIGQHFKPRFPSKQSSCPIDNTNPYCQTTFSLD</sequence>
<protein>
    <submittedName>
        <fullName evidence="1">Uncharacterized protein</fullName>
    </submittedName>
</protein>
<reference evidence="3 4" key="1">
    <citation type="submission" date="2019-05" db="EMBL/GenBank/DDBJ databases">
        <title>Emergence of the Ug99 lineage of the wheat stem rust pathogen through somatic hybridization.</title>
        <authorList>
            <person name="Li F."/>
            <person name="Upadhyaya N.M."/>
            <person name="Sperschneider J."/>
            <person name="Matny O."/>
            <person name="Nguyen-Phuc H."/>
            <person name="Mago R."/>
            <person name="Raley C."/>
            <person name="Miller M.E."/>
            <person name="Silverstein K.A.T."/>
            <person name="Henningsen E."/>
            <person name="Hirsch C.D."/>
            <person name="Visser B."/>
            <person name="Pretorius Z.A."/>
            <person name="Steffenson B.J."/>
            <person name="Schwessinger B."/>
            <person name="Dodds P.N."/>
            <person name="Figueroa M."/>
        </authorList>
    </citation>
    <scope>NUCLEOTIDE SEQUENCE [LARGE SCALE GENOMIC DNA]</scope>
    <source>
        <strain evidence="1">21-0</strain>
        <strain evidence="2 4">Ug99</strain>
    </source>
</reference>
<proteinExistence type="predicted"/>
<evidence type="ECO:0000313" key="4">
    <source>
        <dbReference type="Proteomes" id="UP000325313"/>
    </source>
</evidence>